<keyword evidence="2 6" id="KW-0812">Transmembrane</keyword>
<dbReference type="Proteomes" id="UP000077315">
    <property type="component" value="Unassembled WGS sequence"/>
</dbReference>
<evidence type="ECO:0000256" key="1">
    <source>
        <dbReference type="ARBA" id="ARBA00004141"/>
    </source>
</evidence>
<sequence>MNFSPYKPSPDEDRNNRLREERQKQKQPKGKAKQTDTSPYSSYQSGKPNYPGPSPSSLEEGLFSETDNLGGSRGPPTGTLRVNKYETSLPIRVDIEAALAYVLGPVTGLLFLVLERQNDYVRFHAWQSSMVFLALMCAHFVLMFISNFLSWTLFIFDIGLLVWLTYRAYLDGASLERYEFPYFGPIASEYVDSE</sequence>
<dbReference type="EMBL" id="KV440974">
    <property type="protein sequence ID" value="OAD77525.1"/>
    <property type="molecule type" value="Genomic_DNA"/>
</dbReference>
<evidence type="ECO:0000256" key="6">
    <source>
        <dbReference type="SAM" id="Phobius"/>
    </source>
</evidence>
<dbReference type="GeneID" id="29004056"/>
<proteinExistence type="predicted"/>
<evidence type="ECO:0000313" key="7">
    <source>
        <dbReference type="EMBL" id="OAD77525.1"/>
    </source>
</evidence>
<evidence type="ECO:0000256" key="4">
    <source>
        <dbReference type="ARBA" id="ARBA00023136"/>
    </source>
</evidence>
<evidence type="ECO:0000256" key="5">
    <source>
        <dbReference type="SAM" id="MobiDB-lite"/>
    </source>
</evidence>
<dbReference type="PANTHER" id="PTHR36460">
    <property type="entry name" value="UPF0132 DOMAIN PROTEIN (AFU_ORTHOLOGUE AFUA_3G10255)"/>
    <property type="match status" value="1"/>
</dbReference>
<feature type="transmembrane region" description="Helical" evidence="6">
    <location>
        <begin position="126"/>
        <end position="145"/>
    </location>
</feature>
<evidence type="ECO:0000256" key="2">
    <source>
        <dbReference type="ARBA" id="ARBA00022692"/>
    </source>
</evidence>
<dbReference type="RefSeq" id="XP_018295565.1">
    <property type="nucleotide sequence ID" value="XM_018443150.1"/>
</dbReference>
<name>A0A162Y083_PHYB8</name>
<dbReference type="InParanoid" id="A0A162Y083"/>
<keyword evidence="8" id="KW-1185">Reference proteome</keyword>
<feature type="transmembrane region" description="Helical" evidence="6">
    <location>
        <begin position="151"/>
        <end position="170"/>
    </location>
</feature>
<dbReference type="GO" id="GO:0016020">
    <property type="term" value="C:membrane"/>
    <property type="evidence" value="ECO:0007669"/>
    <property type="project" value="UniProtKB-SubCell"/>
</dbReference>
<evidence type="ECO:0000313" key="8">
    <source>
        <dbReference type="Proteomes" id="UP000077315"/>
    </source>
</evidence>
<feature type="region of interest" description="Disordered" evidence="5">
    <location>
        <begin position="1"/>
        <end position="79"/>
    </location>
</feature>
<dbReference type="STRING" id="763407.A0A162Y083"/>
<protein>
    <submittedName>
        <fullName evidence="7">Uncharacterized protein</fullName>
    </submittedName>
</protein>
<feature type="compositionally biased region" description="Polar residues" evidence="5">
    <location>
        <begin position="35"/>
        <end position="47"/>
    </location>
</feature>
<comment type="subcellular location">
    <subcellularLocation>
        <location evidence="1">Membrane</location>
        <topology evidence="1">Multi-pass membrane protein</topology>
    </subcellularLocation>
</comment>
<accession>A0A162Y083</accession>
<dbReference type="VEuPathDB" id="FungiDB:PHYBLDRAFT_76411"/>
<dbReference type="AlphaFoldDB" id="A0A162Y083"/>
<keyword evidence="4 6" id="KW-0472">Membrane</keyword>
<organism evidence="7 8">
    <name type="scientific">Phycomyces blakesleeanus (strain ATCC 8743b / DSM 1359 / FGSC 10004 / NBRC 33097 / NRRL 1555)</name>
    <dbReference type="NCBI Taxonomy" id="763407"/>
    <lineage>
        <taxon>Eukaryota</taxon>
        <taxon>Fungi</taxon>
        <taxon>Fungi incertae sedis</taxon>
        <taxon>Mucoromycota</taxon>
        <taxon>Mucoromycotina</taxon>
        <taxon>Mucoromycetes</taxon>
        <taxon>Mucorales</taxon>
        <taxon>Phycomycetaceae</taxon>
        <taxon>Phycomyces</taxon>
    </lineage>
</organism>
<evidence type="ECO:0000256" key="3">
    <source>
        <dbReference type="ARBA" id="ARBA00022989"/>
    </source>
</evidence>
<reference evidence="8" key="1">
    <citation type="submission" date="2015-06" db="EMBL/GenBank/DDBJ databases">
        <title>Expansion of signal transduction pathways in fungi by whole-genome duplication.</title>
        <authorList>
            <consortium name="DOE Joint Genome Institute"/>
            <person name="Corrochano L.M."/>
            <person name="Kuo A."/>
            <person name="Marcet-Houben M."/>
            <person name="Polaino S."/>
            <person name="Salamov A."/>
            <person name="Villalobos J.M."/>
            <person name="Alvarez M.I."/>
            <person name="Avalos J."/>
            <person name="Benito E.P."/>
            <person name="Benoit I."/>
            <person name="Burger G."/>
            <person name="Camino L.P."/>
            <person name="Canovas D."/>
            <person name="Cerda-Olmedo E."/>
            <person name="Cheng J.-F."/>
            <person name="Dominguez A."/>
            <person name="Elias M."/>
            <person name="Eslava A.P."/>
            <person name="Glaser F."/>
            <person name="Grimwood J."/>
            <person name="Gutierrez G."/>
            <person name="Heitman J."/>
            <person name="Henrissat B."/>
            <person name="Iturriaga E.A."/>
            <person name="Lang B.F."/>
            <person name="Lavin J.L."/>
            <person name="Lee S."/>
            <person name="Li W."/>
            <person name="Lindquist E."/>
            <person name="Lopez-Garcia S."/>
            <person name="Luque E.M."/>
            <person name="Marcos A.T."/>
            <person name="Martin J."/>
            <person name="McCluskey K."/>
            <person name="Medina H.R."/>
            <person name="Miralles-Duran A."/>
            <person name="Miyazaki A."/>
            <person name="Munoz-Torres E."/>
            <person name="Oguiza J.A."/>
            <person name="Ohm R."/>
            <person name="Olmedo M."/>
            <person name="Orejas M."/>
            <person name="Ortiz-Castellanos L."/>
            <person name="Pisabarro A.G."/>
            <person name="Rodriguez-Romero J."/>
            <person name="Ruiz-Herrera J."/>
            <person name="Ruiz-Vazquez R."/>
            <person name="Sanz C."/>
            <person name="Schackwitz W."/>
            <person name="Schmutz J."/>
            <person name="Shahriari M."/>
            <person name="Shelest E."/>
            <person name="Silva-Franco F."/>
            <person name="Soanes D."/>
            <person name="Syed K."/>
            <person name="Tagua V.G."/>
            <person name="Talbot N.J."/>
            <person name="Thon M."/>
            <person name="De vries R.P."/>
            <person name="Wiebenga A."/>
            <person name="Yadav J.S."/>
            <person name="Braun E.L."/>
            <person name="Baker S."/>
            <person name="Garre V."/>
            <person name="Horwitz B."/>
            <person name="Torres-Martinez S."/>
            <person name="Idnurm A."/>
            <person name="Herrera-Estrella A."/>
            <person name="Gabaldon T."/>
            <person name="Grigoriev I.V."/>
        </authorList>
    </citation>
    <scope>NUCLEOTIDE SEQUENCE [LARGE SCALE GENOMIC DNA]</scope>
    <source>
        <strain evidence="8">NRRL 1555(-)</strain>
    </source>
</reference>
<dbReference type="PANTHER" id="PTHR36460:SF1">
    <property type="entry name" value="UPF0132 DOMAIN PROTEIN (AFU_ORTHOLOGUE AFUA_3G10255)"/>
    <property type="match status" value="1"/>
</dbReference>
<dbReference type="OrthoDB" id="5546837at2759"/>
<feature type="transmembrane region" description="Helical" evidence="6">
    <location>
        <begin position="95"/>
        <end position="114"/>
    </location>
</feature>
<feature type="compositionally biased region" description="Basic and acidic residues" evidence="5">
    <location>
        <begin position="9"/>
        <end position="24"/>
    </location>
</feature>
<gene>
    <name evidence="7" type="ORF">PHYBLDRAFT_76411</name>
</gene>
<keyword evidence="3 6" id="KW-1133">Transmembrane helix</keyword>